<evidence type="ECO:0000256" key="3">
    <source>
        <dbReference type="ARBA" id="ARBA00022692"/>
    </source>
</evidence>
<evidence type="ECO:0000256" key="2">
    <source>
        <dbReference type="ARBA" id="ARBA00007375"/>
    </source>
</evidence>
<accession>A0A2X4U9C9</accession>
<dbReference type="RefSeq" id="WP_072702937.1">
    <property type="nucleotide sequence ID" value="NZ_JAFBBL010000001.1"/>
</dbReference>
<dbReference type="PANTHER" id="PTHR31885:SF6">
    <property type="entry name" value="GH04784P"/>
    <property type="match status" value="1"/>
</dbReference>
<sequence length="241" mass="24889">MSWFGRRPWGAEHVVLAAATAVTVAGAVLEKESWQRVAKPLIGPALAVRVLRQSRDTTPADTALLLGGLAAATAGDVFMIRSDEDPRILRGAGSFAVMQAAYSTVLVRHGARVTRSAALQRAGAVLGAAGLLGTRSRTVALPLTGYGAVLGTTATLAGDSSLAPGAPRVAGLAVPGADRRSWLGLGGLVFTASDGTIVLRRTLLKNERARAAAEGFVLVTYVAAQVMLVEGMLALARRNAR</sequence>
<dbReference type="Proteomes" id="UP000249091">
    <property type="component" value="Chromosome 1"/>
</dbReference>
<dbReference type="AlphaFoldDB" id="A0A2X4U9C9"/>
<dbReference type="KEGG" id="rcr:NCTC10994_03334"/>
<dbReference type="EMBL" id="LS483468">
    <property type="protein sequence ID" value="SQI36447.1"/>
    <property type="molecule type" value="Genomic_DNA"/>
</dbReference>
<keyword evidence="4" id="KW-1133">Transmembrane helix</keyword>
<evidence type="ECO:0000313" key="7">
    <source>
        <dbReference type="Proteomes" id="UP000249091"/>
    </source>
</evidence>
<reference evidence="6 7" key="1">
    <citation type="submission" date="2018-06" db="EMBL/GenBank/DDBJ databases">
        <authorList>
            <consortium name="Pathogen Informatics"/>
            <person name="Doyle S."/>
        </authorList>
    </citation>
    <scope>NUCLEOTIDE SEQUENCE [LARGE SCALE GENOMIC DNA]</scope>
    <source>
        <strain evidence="6 7">NCTC10994</strain>
    </source>
</reference>
<proteinExistence type="inferred from homology"/>
<dbReference type="GO" id="GO:0016020">
    <property type="term" value="C:membrane"/>
    <property type="evidence" value="ECO:0007669"/>
    <property type="project" value="UniProtKB-SubCell"/>
</dbReference>
<dbReference type="PANTHER" id="PTHR31885">
    <property type="entry name" value="GH04784P"/>
    <property type="match status" value="1"/>
</dbReference>
<evidence type="ECO:0000256" key="5">
    <source>
        <dbReference type="ARBA" id="ARBA00023136"/>
    </source>
</evidence>
<evidence type="ECO:0000256" key="1">
    <source>
        <dbReference type="ARBA" id="ARBA00004141"/>
    </source>
</evidence>
<dbReference type="GO" id="GO:0016787">
    <property type="term" value="F:hydrolase activity"/>
    <property type="evidence" value="ECO:0007669"/>
    <property type="project" value="TreeGrafter"/>
</dbReference>
<keyword evidence="7" id="KW-1185">Reference proteome</keyword>
<organism evidence="6 7">
    <name type="scientific">Rhodococcus coprophilus</name>
    <dbReference type="NCBI Taxonomy" id="38310"/>
    <lineage>
        <taxon>Bacteria</taxon>
        <taxon>Bacillati</taxon>
        <taxon>Actinomycetota</taxon>
        <taxon>Actinomycetes</taxon>
        <taxon>Mycobacteriales</taxon>
        <taxon>Nocardiaceae</taxon>
        <taxon>Rhodococcus</taxon>
    </lineage>
</organism>
<name>A0A2X4U9C9_9NOCA</name>
<dbReference type="STRING" id="1219011.GCA_001895045_03398"/>
<keyword evidence="5" id="KW-0472">Membrane</keyword>
<comment type="subcellular location">
    <subcellularLocation>
        <location evidence="1">Membrane</location>
        <topology evidence="1">Multi-pass membrane protein</topology>
    </subcellularLocation>
</comment>
<keyword evidence="3" id="KW-0812">Transmembrane</keyword>
<comment type="similarity">
    <text evidence="2">Belongs to the TMEM86 family.</text>
</comment>
<dbReference type="InterPro" id="IPR012506">
    <property type="entry name" value="TMEM86B-like"/>
</dbReference>
<evidence type="ECO:0000313" key="6">
    <source>
        <dbReference type="EMBL" id="SQI36447.1"/>
    </source>
</evidence>
<protein>
    <submittedName>
        <fullName evidence="6">YhhN-like protein</fullName>
    </submittedName>
</protein>
<dbReference type="Pfam" id="PF07947">
    <property type="entry name" value="YhhN"/>
    <property type="match status" value="1"/>
</dbReference>
<gene>
    <name evidence="6" type="ORF">NCTC10994_03334</name>
</gene>
<evidence type="ECO:0000256" key="4">
    <source>
        <dbReference type="ARBA" id="ARBA00022989"/>
    </source>
</evidence>